<sequence length="65" mass="7532">MDLRKYQRLKEATAPIFSMLSKSIKMNTFCLTKLHQEREILVLEALNVNEVILPEGTRMPLEDAL</sequence>
<accession>A0A0M2T157</accession>
<comment type="caution">
    <text evidence="1">The sequence shown here is derived from an EMBL/GenBank/DDBJ whole genome shotgun (WGS) entry which is preliminary data.</text>
</comment>
<protein>
    <submittedName>
        <fullName evidence="1">Uncharacterized protein</fullName>
    </submittedName>
</protein>
<dbReference type="OrthoDB" id="9882389at2"/>
<proteinExistence type="predicted"/>
<name>A0A0M2T157_9BACI</name>
<evidence type="ECO:0000313" key="2">
    <source>
        <dbReference type="Proteomes" id="UP000034166"/>
    </source>
</evidence>
<dbReference type="Proteomes" id="UP000034166">
    <property type="component" value="Unassembled WGS sequence"/>
</dbReference>
<dbReference type="AlphaFoldDB" id="A0A0M2T157"/>
<evidence type="ECO:0000313" key="1">
    <source>
        <dbReference type="EMBL" id="KKK38967.1"/>
    </source>
</evidence>
<organism evidence="1 2">
    <name type="scientific">Mesobacillus campisalis</name>
    <dbReference type="NCBI Taxonomy" id="1408103"/>
    <lineage>
        <taxon>Bacteria</taxon>
        <taxon>Bacillati</taxon>
        <taxon>Bacillota</taxon>
        <taxon>Bacilli</taxon>
        <taxon>Bacillales</taxon>
        <taxon>Bacillaceae</taxon>
        <taxon>Mesobacillus</taxon>
    </lineage>
</organism>
<dbReference type="EMBL" id="LAYY01000005">
    <property type="protein sequence ID" value="KKK38967.1"/>
    <property type="molecule type" value="Genomic_DNA"/>
</dbReference>
<dbReference type="RefSeq" id="WP_046522901.1">
    <property type="nucleotide sequence ID" value="NZ_LAYY01000005.1"/>
</dbReference>
<reference evidence="1 2" key="1">
    <citation type="submission" date="2015-04" db="EMBL/GenBank/DDBJ databases">
        <title>Taxonomic description and genome sequence of Bacillus campisalis sp. nov., a novel member of the genus Bacillus isolated from solar saltern.</title>
        <authorList>
            <person name="Mathan Kumar R."/>
            <person name="Kaur G."/>
            <person name="Kumar A."/>
            <person name="Singh N.K."/>
            <person name="Kaur N."/>
            <person name="Kumar N."/>
            <person name="Mayilraj S."/>
        </authorList>
    </citation>
    <scope>NUCLEOTIDE SEQUENCE [LARGE SCALE GENOMIC DNA]</scope>
    <source>
        <strain evidence="1 2">SA2-6</strain>
    </source>
</reference>
<gene>
    <name evidence="1" type="ORF">WQ57_06375</name>
</gene>
<keyword evidence="2" id="KW-1185">Reference proteome</keyword>
<dbReference type="PATRIC" id="fig|1408103.3.peg.1435"/>